<dbReference type="PANTHER" id="PTHR47640">
    <property type="entry name" value="TRNA SELENOCYSTEINE 1-ASSOCIATED PROTEIN 1-RELATED-RELATED"/>
    <property type="match status" value="1"/>
</dbReference>
<keyword evidence="2" id="KW-0694">RNA-binding</keyword>
<dbReference type="InterPro" id="IPR050825">
    <property type="entry name" value="RBM42_RBP45_47-like"/>
</dbReference>
<organism evidence="5 6">
    <name type="scientific">Helianthus annuus</name>
    <name type="common">Common sunflower</name>
    <dbReference type="NCBI Taxonomy" id="4232"/>
    <lineage>
        <taxon>Eukaryota</taxon>
        <taxon>Viridiplantae</taxon>
        <taxon>Streptophyta</taxon>
        <taxon>Embryophyta</taxon>
        <taxon>Tracheophyta</taxon>
        <taxon>Spermatophyta</taxon>
        <taxon>Magnoliopsida</taxon>
        <taxon>eudicotyledons</taxon>
        <taxon>Gunneridae</taxon>
        <taxon>Pentapetalae</taxon>
        <taxon>asterids</taxon>
        <taxon>campanulids</taxon>
        <taxon>Asterales</taxon>
        <taxon>Asteraceae</taxon>
        <taxon>Asteroideae</taxon>
        <taxon>Heliantheae alliance</taxon>
        <taxon>Heliantheae</taxon>
        <taxon>Helianthus</taxon>
    </lineage>
</organism>
<name>A0A251TE16_HELAN</name>
<reference evidence="5" key="2">
    <citation type="submission" date="2017-02" db="EMBL/GenBank/DDBJ databases">
        <title>Sunflower complete genome.</title>
        <authorList>
            <person name="Langlade N."/>
            <person name="Munos S."/>
        </authorList>
    </citation>
    <scope>NUCLEOTIDE SEQUENCE [LARGE SCALE GENOMIC DNA]</scope>
    <source>
        <tissue evidence="5">Leaves</tissue>
    </source>
</reference>
<evidence type="ECO:0000256" key="3">
    <source>
        <dbReference type="SAM" id="Phobius"/>
    </source>
</evidence>
<dbReference type="Proteomes" id="UP000215914">
    <property type="component" value="Chromosome 11"/>
</dbReference>
<keyword evidence="3" id="KW-1133">Transmembrane helix</keyword>
<proteinExistence type="predicted"/>
<reference evidence="4 6" key="1">
    <citation type="journal article" date="2017" name="Nature">
        <title>The sunflower genome provides insights into oil metabolism, flowering and Asterid evolution.</title>
        <authorList>
            <person name="Badouin H."/>
            <person name="Gouzy J."/>
            <person name="Grassa C.J."/>
            <person name="Murat F."/>
            <person name="Staton S.E."/>
            <person name="Cottret L."/>
            <person name="Lelandais-Briere C."/>
            <person name="Owens G.L."/>
            <person name="Carrere S."/>
            <person name="Mayjonade B."/>
            <person name="Legrand L."/>
            <person name="Gill N."/>
            <person name="Kane N.C."/>
            <person name="Bowers J.E."/>
            <person name="Hubner S."/>
            <person name="Bellec A."/>
            <person name="Berard A."/>
            <person name="Berges H."/>
            <person name="Blanchet N."/>
            <person name="Boniface M.C."/>
            <person name="Brunel D."/>
            <person name="Catrice O."/>
            <person name="Chaidir N."/>
            <person name="Claudel C."/>
            <person name="Donnadieu C."/>
            <person name="Faraut T."/>
            <person name="Fievet G."/>
            <person name="Helmstetter N."/>
            <person name="King M."/>
            <person name="Knapp S.J."/>
            <person name="Lai Z."/>
            <person name="Le Paslier M.C."/>
            <person name="Lippi Y."/>
            <person name="Lorenzon L."/>
            <person name="Mandel J.R."/>
            <person name="Marage G."/>
            <person name="Marchand G."/>
            <person name="Marquand E."/>
            <person name="Bret-Mestries E."/>
            <person name="Morien E."/>
            <person name="Nambeesan S."/>
            <person name="Nguyen T."/>
            <person name="Pegot-Espagnet P."/>
            <person name="Pouilly N."/>
            <person name="Raftis F."/>
            <person name="Sallet E."/>
            <person name="Schiex T."/>
            <person name="Thomas J."/>
            <person name="Vandecasteele C."/>
            <person name="Vares D."/>
            <person name="Vear F."/>
            <person name="Vautrin S."/>
            <person name="Crespi M."/>
            <person name="Mangin B."/>
            <person name="Burke J.M."/>
            <person name="Salse J."/>
            <person name="Munos S."/>
            <person name="Vincourt P."/>
            <person name="Rieseberg L.H."/>
            <person name="Langlade N.B."/>
        </authorList>
    </citation>
    <scope>NUCLEOTIDE SEQUENCE [LARGE SCALE GENOMIC DNA]</scope>
    <source>
        <strain evidence="6">cv. SF193</strain>
        <tissue evidence="4">Leaves</tissue>
    </source>
</reference>
<evidence type="ECO:0000256" key="2">
    <source>
        <dbReference type="ARBA" id="ARBA00022884"/>
    </source>
</evidence>
<protein>
    <submittedName>
        <fullName evidence="5">Uncharacterized protein</fullName>
    </submittedName>
</protein>
<evidence type="ECO:0000313" key="5">
    <source>
        <dbReference type="EMBL" id="OTG09318.1"/>
    </source>
</evidence>
<sequence>MPNVEQLFTLNWASFGAGERNQDDTPDYTIFVGDLAADVTNDILLETSYCILFNPSNIVMFIFITVWQIWLVGN</sequence>
<dbReference type="AlphaFoldDB" id="A0A251TE16"/>
<dbReference type="PANTHER" id="PTHR47640:SF48">
    <property type="entry name" value="POLYADENYLATE-BINDING PROTEIN RBP45B"/>
    <property type="match status" value="1"/>
</dbReference>
<keyword evidence="1" id="KW-0507">mRNA processing</keyword>
<accession>A0A251TE16</accession>
<evidence type="ECO:0000313" key="6">
    <source>
        <dbReference type="Proteomes" id="UP000215914"/>
    </source>
</evidence>
<evidence type="ECO:0000256" key="1">
    <source>
        <dbReference type="ARBA" id="ARBA00022664"/>
    </source>
</evidence>
<keyword evidence="3" id="KW-0472">Membrane</keyword>
<dbReference type="EMBL" id="CM007900">
    <property type="protein sequence ID" value="OTG09318.1"/>
    <property type="molecule type" value="Genomic_DNA"/>
</dbReference>
<keyword evidence="6" id="KW-1185">Reference proteome</keyword>
<dbReference type="Gramene" id="mRNA:HanXRQr2_Chr06g0274051">
    <property type="protein sequence ID" value="mRNA:HanXRQr2_Chr06g0274051"/>
    <property type="gene ID" value="HanXRQr2_Chr06g0274051"/>
</dbReference>
<keyword evidence="3" id="KW-0812">Transmembrane</keyword>
<dbReference type="InParanoid" id="A0A251TE16"/>
<dbReference type="EMBL" id="MNCJ02000321">
    <property type="protein sequence ID" value="KAF5803663.1"/>
    <property type="molecule type" value="Genomic_DNA"/>
</dbReference>
<feature type="transmembrane region" description="Helical" evidence="3">
    <location>
        <begin position="51"/>
        <end position="72"/>
    </location>
</feature>
<evidence type="ECO:0000313" key="4">
    <source>
        <dbReference type="EMBL" id="KAF5803663.1"/>
    </source>
</evidence>
<gene>
    <name evidence="5" type="ORF">HannXRQ_Chr11g0351641</name>
    <name evidence="4" type="ORF">HanXRQr2_Chr06g0274051</name>
</gene>
<dbReference type="GO" id="GO:0003729">
    <property type="term" value="F:mRNA binding"/>
    <property type="evidence" value="ECO:0007669"/>
    <property type="project" value="InterPro"/>
</dbReference>
<reference evidence="4" key="3">
    <citation type="submission" date="2020-06" db="EMBL/GenBank/DDBJ databases">
        <title>Helianthus annuus Genome sequencing and assembly Release 2.</title>
        <authorList>
            <person name="Gouzy J."/>
            <person name="Langlade N."/>
            <person name="Munos S."/>
        </authorList>
    </citation>
    <scope>NUCLEOTIDE SEQUENCE</scope>
    <source>
        <tissue evidence="4">Leaves</tissue>
    </source>
</reference>
<dbReference type="GO" id="GO:0006397">
    <property type="term" value="P:mRNA processing"/>
    <property type="evidence" value="ECO:0007669"/>
    <property type="project" value="UniProtKB-KW"/>
</dbReference>
<dbReference type="STRING" id="4232.A0A251TE16"/>